<keyword evidence="3" id="KW-0966">Cell projection</keyword>
<sequence>MEIGGLGFIHSQYSSESKASFPGIGTSRFASLFSNLVGGRESIAAHTAEKGMTSEELEEISNFLGLIDLFQLENGHELIEKAVLQTETSKVSIIAEQLNLSKEELLQMLEGFAGKLSPNISIESLYPDELIKSNSAELKIDALIANIALLDVQEFNLVKGKETGQFLKALKLFDMLTAHQDSIGSRIDLKDFLKDVQAKLEGLLKNSNGSFDKAETLQKVFTPLIDEITQIKQKKSVGTESSGDSLSKMLSRFDGGSQGHIHIQQFSKPEQLLMMNQQGKTLTADQLIQQFESILSKSSFLKTGGMQKLFIKLNPDHLGALRVELIQKDSTMIARIVTSTASAKEILDSQLNGLKQAFSSQNLQVEKIEISQQMTQQERTFNKDPQNQGQGQQQNQEDKNPKPESKFNNSFEEALLNTEV</sequence>
<comment type="caution">
    <text evidence="3">The sequence shown here is derived from an EMBL/GenBank/DDBJ whole genome shotgun (WGS) entry which is preliminary data.</text>
</comment>
<dbReference type="Gene3D" id="3.30.750.140">
    <property type="match status" value="1"/>
</dbReference>
<dbReference type="Proteomes" id="UP000247150">
    <property type="component" value="Unassembled WGS sequence"/>
</dbReference>
<dbReference type="OrthoDB" id="2112988at2"/>
<feature type="domain" description="Flagellar hook-length control protein-like C-terminal" evidence="2">
    <location>
        <begin position="302"/>
        <end position="377"/>
    </location>
</feature>
<evidence type="ECO:0000313" key="4">
    <source>
        <dbReference type="Proteomes" id="UP000247150"/>
    </source>
</evidence>
<gene>
    <name evidence="3" type="ORF">DFO73_108105</name>
</gene>
<dbReference type="EMBL" id="QGTW01000008">
    <property type="protein sequence ID" value="PWW27366.1"/>
    <property type="molecule type" value="Genomic_DNA"/>
</dbReference>
<feature type="compositionally biased region" description="Low complexity" evidence="1">
    <location>
        <begin position="386"/>
        <end position="395"/>
    </location>
</feature>
<dbReference type="CDD" id="cd17470">
    <property type="entry name" value="T3SS_Flik_C"/>
    <property type="match status" value="1"/>
</dbReference>
<feature type="compositionally biased region" description="Polar residues" evidence="1">
    <location>
        <begin position="374"/>
        <end position="385"/>
    </location>
</feature>
<dbReference type="InterPro" id="IPR021136">
    <property type="entry name" value="Flagellar_hook_control-like_C"/>
</dbReference>
<dbReference type="AlphaFoldDB" id="A0A2V3A1J8"/>
<dbReference type="RefSeq" id="WP_110065688.1">
    <property type="nucleotide sequence ID" value="NZ_QGTW01000008.1"/>
</dbReference>
<dbReference type="InterPro" id="IPR038610">
    <property type="entry name" value="FliK-like_C_sf"/>
</dbReference>
<evidence type="ECO:0000313" key="3">
    <source>
        <dbReference type="EMBL" id="PWW27366.1"/>
    </source>
</evidence>
<keyword evidence="3" id="KW-0969">Cilium</keyword>
<dbReference type="Pfam" id="PF02120">
    <property type="entry name" value="Flg_hook"/>
    <property type="match status" value="1"/>
</dbReference>
<organism evidence="3 4">
    <name type="scientific">Cytobacillus oceanisediminis</name>
    <dbReference type="NCBI Taxonomy" id="665099"/>
    <lineage>
        <taxon>Bacteria</taxon>
        <taxon>Bacillati</taxon>
        <taxon>Bacillota</taxon>
        <taxon>Bacilli</taxon>
        <taxon>Bacillales</taxon>
        <taxon>Bacillaceae</taxon>
        <taxon>Cytobacillus</taxon>
    </lineage>
</organism>
<reference evidence="3 4" key="1">
    <citation type="submission" date="2018-05" db="EMBL/GenBank/DDBJ databases">
        <title>Freshwater and sediment microbial communities from various areas in North America, analyzing microbe dynamics in response to fracking.</title>
        <authorList>
            <person name="Lamendella R."/>
        </authorList>
    </citation>
    <scope>NUCLEOTIDE SEQUENCE [LARGE SCALE GENOMIC DNA]</scope>
    <source>
        <strain evidence="3 4">15_TX</strain>
    </source>
</reference>
<protein>
    <submittedName>
        <fullName evidence="3">Flagellar hook-length control protein FliK</fullName>
    </submittedName>
</protein>
<feature type="compositionally biased region" description="Basic and acidic residues" evidence="1">
    <location>
        <begin position="396"/>
        <end position="405"/>
    </location>
</feature>
<proteinExistence type="predicted"/>
<accession>A0A2V3A1J8</accession>
<keyword evidence="3" id="KW-0282">Flagellum</keyword>
<evidence type="ECO:0000256" key="1">
    <source>
        <dbReference type="SAM" id="MobiDB-lite"/>
    </source>
</evidence>
<name>A0A2V3A1J8_9BACI</name>
<evidence type="ECO:0000259" key="2">
    <source>
        <dbReference type="Pfam" id="PF02120"/>
    </source>
</evidence>
<feature type="region of interest" description="Disordered" evidence="1">
    <location>
        <begin position="374"/>
        <end position="420"/>
    </location>
</feature>